<dbReference type="GO" id="GO:0006952">
    <property type="term" value="P:defense response"/>
    <property type="evidence" value="ECO:0007669"/>
    <property type="project" value="InterPro"/>
</dbReference>
<organism evidence="4 5">
    <name type="scientific">Cucurbita argyrosperma subsp. sororia</name>
    <dbReference type="NCBI Taxonomy" id="37648"/>
    <lineage>
        <taxon>Eukaryota</taxon>
        <taxon>Viridiplantae</taxon>
        <taxon>Streptophyta</taxon>
        <taxon>Embryophyta</taxon>
        <taxon>Tracheophyta</taxon>
        <taxon>Spermatophyta</taxon>
        <taxon>Magnoliopsida</taxon>
        <taxon>eudicotyledons</taxon>
        <taxon>Gunneridae</taxon>
        <taxon>Pentapetalae</taxon>
        <taxon>rosids</taxon>
        <taxon>fabids</taxon>
        <taxon>Cucurbitales</taxon>
        <taxon>Cucurbitaceae</taxon>
        <taxon>Cucurbiteae</taxon>
        <taxon>Cucurbita</taxon>
    </lineage>
</organism>
<evidence type="ECO:0000313" key="4">
    <source>
        <dbReference type="EMBL" id="KAG6594845.1"/>
    </source>
</evidence>
<dbReference type="GO" id="GO:0006355">
    <property type="term" value="P:regulation of DNA-templated transcription"/>
    <property type="evidence" value="ECO:0007669"/>
    <property type="project" value="UniProtKB-ARBA"/>
</dbReference>
<dbReference type="Pfam" id="PF05687">
    <property type="entry name" value="BES1_N"/>
    <property type="match status" value="1"/>
</dbReference>
<dbReference type="PANTHER" id="PTHR35322:SF2">
    <property type="entry name" value="PROTEIN CPR-5"/>
    <property type="match status" value="1"/>
</dbReference>
<keyword evidence="2" id="KW-0812">Transmembrane</keyword>
<proteinExistence type="predicted"/>
<protein>
    <submittedName>
        <fullName evidence="4">Protein CPR-5</fullName>
    </submittedName>
</protein>
<feature type="non-terminal residue" evidence="4">
    <location>
        <position position="1"/>
    </location>
</feature>
<dbReference type="GO" id="GO:0010090">
    <property type="term" value="P:trichome morphogenesis"/>
    <property type="evidence" value="ECO:0007669"/>
    <property type="project" value="InterPro"/>
</dbReference>
<sequence length="949" mass="105727">MVTAALHLAMDEAPICAPSCIASVDETTESDREEATAVDSYLENSGRTLYDHPPCLNRKRKKKKKKKRVIVDNVQELPSSSSSCSSPVRLLQKGVNCKRRRRKILIAQSRRADDDFENVALLLGMSFAAFVAQVLEMQERSGERMSVGHLSVICTSAIRESLVNVFGDKLDWFLKKFERSFESTLRTLRSISELSARTGVCFSSKRKEEKIEVDSTLDRKRDVTRSSRLEECRPEECSRTIAPIDQLSSVEVIKESISDSLTHELALCKLKSDVTSVAPRAVGSHRNEIALGTFEKSVVEQARSNDLKTVELGLAMRKLRLKETQIALNCDLNNLERSKLAMGISKACFKEEKFKNQLEDTRHSELLRKCIDCLVAGLLIMSMAISYGAYVFSYQKISEATAICTPSTKESKSWWIPNPMASLNNGLHMLSCQVQVVSRMAFGVILILAIAYLLLQRSSASNQAMPVTFIVLLLGIACGLAGKLCIDTLGGSGLHWLMYWETLCILHLFANIFTSTLFRILHGPVKVSQGKNGNTILPYWIRRAVFYALLLVFLPLLCGLLPFAGGDREFKEVRGRNWIAWTEEEFGAVAAGFVVMPDEAMTGRASSGRTPTWKERENNKRRERRRRAIAAKIYTGLRTQGNYKLPKHCDNNEVLKALCSEAGWVVEEDGTTYRKGCKPPPIDIGTSANMSACSSLQPSPQSSCFPSPVPSYHASPSSSSFPSPTRFDGNPSYLLPFLQNITSIPANLAPLRISNSAPVTPPLSSPTSRGSKRKPDWESIPNSYLTSFRHPLYAVSAPSSPTRCRHLTPATIPECDESDASTVDSGRWVSFQTVAPSVAPPSPTFNLMKPVSQQNSLHDSVDRHGAMGWGAASDRGRGSEFEFEKFENGKVKPWEGPWLSIHLKIFSLKNVKEMNDKLWESCYEHCLFPWSVMIHYIFCHVNVQSYTIS</sequence>
<keyword evidence="5" id="KW-1185">Reference proteome</keyword>
<feature type="transmembrane region" description="Helical" evidence="2">
    <location>
        <begin position="544"/>
        <end position="564"/>
    </location>
</feature>
<feature type="region of interest" description="Disordered" evidence="1">
    <location>
        <begin position="602"/>
        <end position="624"/>
    </location>
</feature>
<feature type="transmembrane region" description="Helical" evidence="2">
    <location>
        <begin position="467"/>
        <end position="486"/>
    </location>
</feature>
<dbReference type="EMBL" id="JAGKQH010000007">
    <property type="protein sequence ID" value="KAG6594845.1"/>
    <property type="molecule type" value="Genomic_DNA"/>
</dbReference>
<reference evidence="4 5" key="1">
    <citation type="journal article" date="2021" name="Hortic Res">
        <title>The domestication of Cucurbita argyrosperma as revealed by the genome of its wild relative.</title>
        <authorList>
            <person name="Barrera-Redondo J."/>
            <person name="Sanchez-de la Vega G."/>
            <person name="Aguirre-Liguori J.A."/>
            <person name="Castellanos-Morales G."/>
            <person name="Gutierrez-Guerrero Y.T."/>
            <person name="Aguirre-Dugua X."/>
            <person name="Aguirre-Planter E."/>
            <person name="Tenaillon M.I."/>
            <person name="Lira-Saade R."/>
            <person name="Eguiarte L.E."/>
        </authorList>
    </citation>
    <scope>NUCLEOTIDE SEQUENCE [LARGE SCALE GENOMIC DNA]</scope>
    <source>
        <strain evidence="4">JBR-2021</strain>
    </source>
</reference>
<evidence type="ECO:0000256" key="1">
    <source>
        <dbReference type="SAM" id="MobiDB-lite"/>
    </source>
</evidence>
<feature type="region of interest" description="Disordered" evidence="1">
    <location>
        <begin position="755"/>
        <end position="778"/>
    </location>
</feature>
<dbReference type="InterPro" id="IPR008540">
    <property type="entry name" value="BES1_N"/>
</dbReference>
<accession>A0AAV6N9F1</accession>
<feature type="transmembrane region" description="Helical" evidence="2">
    <location>
        <begin position="436"/>
        <end position="455"/>
    </location>
</feature>
<dbReference type="InterPro" id="IPR044708">
    <property type="entry name" value="CPR5"/>
</dbReference>
<dbReference type="Proteomes" id="UP000685013">
    <property type="component" value="Chromosome 7"/>
</dbReference>
<dbReference type="GO" id="GO:0010150">
    <property type="term" value="P:leaf senescence"/>
    <property type="evidence" value="ECO:0007669"/>
    <property type="project" value="InterPro"/>
</dbReference>
<evidence type="ECO:0000313" key="5">
    <source>
        <dbReference type="Proteomes" id="UP000685013"/>
    </source>
</evidence>
<evidence type="ECO:0000256" key="2">
    <source>
        <dbReference type="SAM" id="Phobius"/>
    </source>
</evidence>
<comment type="caution">
    <text evidence="4">The sequence shown here is derived from an EMBL/GenBank/DDBJ whole genome shotgun (WGS) entry which is preliminary data.</text>
</comment>
<keyword evidence="2" id="KW-1133">Transmembrane helix</keyword>
<dbReference type="PANTHER" id="PTHR35322">
    <property type="entry name" value="PROTEIN CPR-5"/>
    <property type="match status" value="1"/>
</dbReference>
<name>A0AAV6N9F1_9ROSI</name>
<dbReference type="AlphaFoldDB" id="A0AAV6N9F1"/>
<evidence type="ECO:0000259" key="3">
    <source>
        <dbReference type="Pfam" id="PF05687"/>
    </source>
</evidence>
<feature type="domain" description="BES1/BZR1 plant transcription factor N-terminal" evidence="3">
    <location>
        <begin position="606"/>
        <end position="729"/>
    </location>
</feature>
<gene>
    <name evidence="4" type="primary">CPR5</name>
    <name evidence="4" type="ORF">SDJN03_11398</name>
</gene>
<feature type="transmembrane region" description="Helical" evidence="2">
    <location>
        <begin position="498"/>
        <end position="521"/>
    </location>
</feature>
<keyword evidence="2" id="KW-0472">Membrane</keyword>